<reference evidence="2" key="1">
    <citation type="submission" date="2014-11" db="EMBL/GenBank/DDBJ databases">
        <authorList>
            <person name="Amaro Gonzalez C."/>
        </authorList>
    </citation>
    <scope>NUCLEOTIDE SEQUENCE</scope>
</reference>
<evidence type="ECO:0000256" key="1">
    <source>
        <dbReference type="SAM" id="MobiDB-lite"/>
    </source>
</evidence>
<proteinExistence type="predicted"/>
<feature type="region of interest" description="Disordered" evidence="1">
    <location>
        <begin position="1"/>
        <end position="26"/>
    </location>
</feature>
<sequence>MHFGRAREPFRPSGGGHGGNLRSNKWGNRLLFRPFPRWAAWAWHQLTSRRAPPRGTAHSRWKRRVHKHKITGLCQMQIIARFLYKRLLRHSF</sequence>
<protein>
    <submittedName>
        <fullName evidence="2">Uncharacterized protein</fullName>
    </submittedName>
</protein>
<name>A0A0E9XAY2_ANGAN</name>
<organism evidence="2">
    <name type="scientific">Anguilla anguilla</name>
    <name type="common">European freshwater eel</name>
    <name type="synonym">Muraena anguilla</name>
    <dbReference type="NCBI Taxonomy" id="7936"/>
    <lineage>
        <taxon>Eukaryota</taxon>
        <taxon>Metazoa</taxon>
        <taxon>Chordata</taxon>
        <taxon>Craniata</taxon>
        <taxon>Vertebrata</taxon>
        <taxon>Euteleostomi</taxon>
        <taxon>Actinopterygii</taxon>
        <taxon>Neopterygii</taxon>
        <taxon>Teleostei</taxon>
        <taxon>Anguilliformes</taxon>
        <taxon>Anguillidae</taxon>
        <taxon>Anguilla</taxon>
    </lineage>
</organism>
<reference evidence="2" key="2">
    <citation type="journal article" date="2015" name="Fish Shellfish Immunol.">
        <title>Early steps in the European eel (Anguilla anguilla)-Vibrio vulnificus interaction in the gills: Role of the RtxA13 toxin.</title>
        <authorList>
            <person name="Callol A."/>
            <person name="Pajuelo D."/>
            <person name="Ebbesson L."/>
            <person name="Teles M."/>
            <person name="MacKenzie S."/>
            <person name="Amaro C."/>
        </authorList>
    </citation>
    <scope>NUCLEOTIDE SEQUENCE</scope>
</reference>
<dbReference type="EMBL" id="GBXM01009582">
    <property type="protein sequence ID" value="JAH98995.1"/>
    <property type="molecule type" value="Transcribed_RNA"/>
</dbReference>
<evidence type="ECO:0000313" key="2">
    <source>
        <dbReference type="EMBL" id="JAH98995.1"/>
    </source>
</evidence>
<feature type="compositionally biased region" description="Basic and acidic residues" evidence="1">
    <location>
        <begin position="1"/>
        <end position="10"/>
    </location>
</feature>
<accession>A0A0E9XAY2</accession>
<dbReference type="AlphaFoldDB" id="A0A0E9XAY2"/>